<protein>
    <submittedName>
        <fullName evidence="3">Uncharacterized protein</fullName>
    </submittedName>
</protein>
<comment type="caution">
    <text evidence="3">The sequence shown here is derived from an EMBL/GenBank/DDBJ whole genome shotgun (WGS) entry which is preliminary data.</text>
</comment>
<evidence type="ECO:0000313" key="4">
    <source>
        <dbReference type="Proteomes" id="UP000281406"/>
    </source>
</evidence>
<reference evidence="3 4" key="1">
    <citation type="submission" date="2018-10" db="EMBL/GenBank/DDBJ databases">
        <title>Genome assembly for a Yunnan-Guizhou Plateau 3E fish, Anabarilius grahami (Regan), and its evolutionary and genetic applications.</title>
        <authorList>
            <person name="Jiang W."/>
        </authorList>
    </citation>
    <scope>NUCLEOTIDE SEQUENCE [LARGE SCALE GENOMIC DNA]</scope>
    <source>
        <strain evidence="3">AG-KIZ</strain>
        <tissue evidence="3">Muscle</tissue>
    </source>
</reference>
<feature type="compositionally biased region" description="Polar residues" evidence="2">
    <location>
        <begin position="215"/>
        <end position="232"/>
    </location>
</feature>
<feature type="region of interest" description="Disordered" evidence="2">
    <location>
        <begin position="52"/>
        <end position="232"/>
    </location>
</feature>
<gene>
    <name evidence="3" type="ORF">DPX16_11033</name>
</gene>
<keyword evidence="1" id="KW-0175">Coiled coil</keyword>
<evidence type="ECO:0000256" key="1">
    <source>
        <dbReference type="SAM" id="Coils"/>
    </source>
</evidence>
<feature type="compositionally biased region" description="Polar residues" evidence="2">
    <location>
        <begin position="56"/>
        <end position="80"/>
    </location>
</feature>
<feature type="region of interest" description="Disordered" evidence="2">
    <location>
        <begin position="1"/>
        <end position="23"/>
    </location>
</feature>
<sequence length="352" mass="39569">MTPLTRWQELEQEEEITGEPYAGKDAQAVIQQLREENQQLHQTIRDMRHKVEMVETASSQSPVPLPRTNSPREASVTQTRLRPLPAPRSHKSIADCSRQAAKETDNSEARYESPKSVDDEQLGPPIRSPVPLPRTKSPREASVTQTRLRPLPAPRSHKSIADCSRQAAKETDNSEARYESPKSVDDEQVSASAISDNLCRMSLKSPPEGKPAPYRSTSPSHPQSKRLTQSYPARSPECYTNYALHQQRLPYHSPSPVLSFREQPDYTTRPYHPPRDFIPDSRIPPTRESIYRGGQCYTSPLECTDSIPPTLRFHKLLITVLQSSHVASLRAAAASLLWRHHSLMGQASPVLP</sequence>
<dbReference type="EMBL" id="RJVU01053643">
    <property type="protein sequence ID" value="ROL27903.1"/>
    <property type="molecule type" value="Genomic_DNA"/>
</dbReference>
<keyword evidence="4" id="KW-1185">Reference proteome</keyword>
<dbReference type="Proteomes" id="UP000281406">
    <property type="component" value="Unassembled WGS sequence"/>
</dbReference>
<accession>A0A3N0Y205</accession>
<name>A0A3N0Y205_ANAGA</name>
<feature type="coiled-coil region" evidence="1">
    <location>
        <begin position="23"/>
        <end position="50"/>
    </location>
</feature>
<feature type="compositionally biased region" description="Basic and acidic residues" evidence="2">
    <location>
        <begin position="167"/>
        <end position="185"/>
    </location>
</feature>
<dbReference type="AlphaFoldDB" id="A0A3N0Y205"/>
<proteinExistence type="predicted"/>
<evidence type="ECO:0000313" key="3">
    <source>
        <dbReference type="EMBL" id="ROL27903.1"/>
    </source>
</evidence>
<feature type="compositionally biased region" description="Basic and acidic residues" evidence="2">
    <location>
        <begin position="100"/>
        <end position="118"/>
    </location>
</feature>
<evidence type="ECO:0000256" key="2">
    <source>
        <dbReference type="SAM" id="MobiDB-lite"/>
    </source>
</evidence>
<organism evidence="3 4">
    <name type="scientific">Anabarilius grahami</name>
    <name type="common">Kanglang fish</name>
    <name type="synonym">Barilius grahami</name>
    <dbReference type="NCBI Taxonomy" id="495550"/>
    <lineage>
        <taxon>Eukaryota</taxon>
        <taxon>Metazoa</taxon>
        <taxon>Chordata</taxon>
        <taxon>Craniata</taxon>
        <taxon>Vertebrata</taxon>
        <taxon>Euteleostomi</taxon>
        <taxon>Actinopterygii</taxon>
        <taxon>Neopterygii</taxon>
        <taxon>Teleostei</taxon>
        <taxon>Ostariophysi</taxon>
        <taxon>Cypriniformes</taxon>
        <taxon>Xenocyprididae</taxon>
        <taxon>Xenocypridinae</taxon>
        <taxon>Xenocypridinae incertae sedis</taxon>
        <taxon>Anabarilius</taxon>
    </lineage>
</organism>